<dbReference type="PANTHER" id="PTHR46734">
    <property type="entry name" value="TELOMERIC REPEAT-BINDING FACTOR 1 TERF1"/>
    <property type="match status" value="1"/>
</dbReference>
<dbReference type="Pfam" id="PF00249">
    <property type="entry name" value="Myb_DNA-binding"/>
    <property type="match status" value="1"/>
</dbReference>
<gene>
    <name evidence="5" type="ORF">cand_017800</name>
</gene>
<evidence type="ECO:0000259" key="4">
    <source>
        <dbReference type="PROSITE" id="PS51294"/>
    </source>
</evidence>
<evidence type="ECO:0000256" key="1">
    <source>
        <dbReference type="ARBA" id="ARBA00023242"/>
    </source>
</evidence>
<dbReference type="SUPFAM" id="SSF46689">
    <property type="entry name" value="Homeodomain-like"/>
    <property type="match status" value="1"/>
</dbReference>
<dbReference type="InterPro" id="IPR001005">
    <property type="entry name" value="SANT/Myb"/>
</dbReference>
<protein>
    <submittedName>
        <fullName evidence="5">MYB-like DNA-binding domain-containing protein</fullName>
    </submittedName>
</protein>
<evidence type="ECO:0000313" key="6">
    <source>
        <dbReference type="Proteomes" id="UP000186804"/>
    </source>
</evidence>
<organism evidence="5 6">
    <name type="scientific">Cryptosporidium andersoni</name>
    <dbReference type="NCBI Taxonomy" id="117008"/>
    <lineage>
        <taxon>Eukaryota</taxon>
        <taxon>Sar</taxon>
        <taxon>Alveolata</taxon>
        <taxon>Apicomplexa</taxon>
        <taxon>Conoidasida</taxon>
        <taxon>Coccidia</taxon>
        <taxon>Eucoccidiorida</taxon>
        <taxon>Eimeriorina</taxon>
        <taxon>Cryptosporidiidae</taxon>
        <taxon>Cryptosporidium</taxon>
    </lineage>
</organism>
<feature type="domain" description="HTH myb-type" evidence="4">
    <location>
        <begin position="520"/>
        <end position="576"/>
    </location>
</feature>
<accession>A0A1J4MHZ7</accession>
<dbReference type="PROSITE" id="PS50090">
    <property type="entry name" value="MYB_LIKE"/>
    <property type="match status" value="1"/>
</dbReference>
<dbReference type="VEuPathDB" id="CryptoDB:cand_017800"/>
<dbReference type="InterPro" id="IPR009057">
    <property type="entry name" value="Homeodomain-like_sf"/>
</dbReference>
<dbReference type="InterPro" id="IPR052450">
    <property type="entry name" value="TRBD-Containing_Protein"/>
</dbReference>
<dbReference type="CDD" id="cd11660">
    <property type="entry name" value="SANT_TRF"/>
    <property type="match status" value="1"/>
</dbReference>
<comment type="caution">
    <text evidence="5">The sequence shown here is derived from an EMBL/GenBank/DDBJ whole genome shotgun (WGS) entry which is preliminary data.</text>
</comment>
<keyword evidence="5" id="KW-0238">DNA-binding</keyword>
<dbReference type="InterPro" id="IPR017930">
    <property type="entry name" value="Myb_dom"/>
</dbReference>
<feature type="region of interest" description="Disordered" evidence="2">
    <location>
        <begin position="505"/>
        <end position="524"/>
    </location>
</feature>
<evidence type="ECO:0000256" key="2">
    <source>
        <dbReference type="SAM" id="MobiDB-lite"/>
    </source>
</evidence>
<evidence type="ECO:0000313" key="5">
    <source>
        <dbReference type="EMBL" id="OII73854.1"/>
    </source>
</evidence>
<dbReference type="PANTHER" id="PTHR46734:SF1">
    <property type="entry name" value="TELOMERIC REPEAT-BINDING FACTOR 1"/>
    <property type="match status" value="1"/>
</dbReference>
<dbReference type="Proteomes" id="UP000186804">
    <property type="component" value="Unassembled WGS sequence"/>
</dbReference>
<dbReference type="AlphaFoldDB" id="A0A1J4MHZ7"/>
<evidence type="ECO:0000259" key="3">
    <source>
        <dbReference type="PROSITE" id="PS50090"/>
    </source>
</evidence>
<dbReference type="EMBL" id="LRBS01000100">
    <property type="protein sequence ID" value="OII73854.1"/>
    <property type="molecule type" value="Genomic_DNA"/>
</dbReference>
<dbReference type="SMART" id="SM00717">
    <property type="entry name" value="SANT"/>
    <property type="match status" value="1"/>
</dbReference>
<feature type="domain" description="Myb-like" evidence="3">
    <location>
        <begin position="520"/>
        <end position="572"/>
    </location>
</feature>
<keyword evidence="6" id="KW-1185">Reference proteome</keyword>
<proteinExistence type="predicted"/>
<dbReference type="PROSITE" id="PS51294">
    <property type="entry name" value="HTH_MYB"/>
    <property type="match status" value="1"/>
</dbReference>
<dbReference type="Gene3D" id="1.10.246.220">
    <property type="match status" value="1"/>
</dbReference>
<reference evidence="5 6" key="1">
    <citation type="submission" date="2016-10" db="EMBL/GenBank/DDBJ databases">
        <title>Reductive evolution of mitochondrial metabolism and differential evolution of invasion-related proteins in Cryptosporidium.</title>
        <authorList>
            <person name="Liu S."/>
            <person name="Roellig D.M."/>
            <person name="Guo Y."/>
            <person name="Li N."/>
            <person name="Frace M.A."/>
            <person name="Tang K."/>
            <person name="Zhang L."/>
            <person name="Feng Y."/>
            <person name="Xiao L."/>
        </authorList>
    </citation>
    <scope>NUCLEOTIDE SEQUENCE [LARGE SCALE GENOMIC DNA]</scope>
    <source>
        <strain evidence="5">30847</strain>
    </source>
</reference>
<sequence length="590" mass="68491">MYTTKCDGYSSNNKNLVDNYKDINKEDNNEEKLLQTGKIVGIFSLEWALNFLTQNSEFLREKPMSPLSIFAAHIWTGSQKCDFSELISPGGKLRNDVFKLLIHPVHELVSSLRSNEYYFKALKILNPNIGELPFITTGIDIPLITGNCFNDEYIEKLTKWIKDTSVKEIEDKTITNFIEHLNNRDIYNNDELIYQISIHWLIHKLLSNFLYNPNGPISISKTNILIDKLLPLDNFQDGNKICCRLDIFKFSKSLRNIWKSIKGKYNEGYNEEYNGNFLELFSDSDNDFVECLVNIIKSYPLEDLLTSLVNFVTKFNNILHISNPWRNVYSFKDSLNNIENDDFIVDIDPKEPFNVIFELSGHYRAITICREYYDNLKPKSKYNRELINSARLILTFCLEKGLSSKHYIEEIPEFITSKNITSSFEENLFDEINMENTIDINNNEILLENKELTSKVNNNELLENKELRSKSKLYSNDTNGRKISVEGISDILSSDSEPIIQNISKTRNSRKSSNSDIGGNPARKYRRWTDDETSLLVDGVNEYGIGKWRVILANSKLCRDEVGLKDRWRNLIKGSHVKWNSLSKKYYIVD</sequence>
<name>A0A1J4MHZ7_9CRYT</name>
<dbReference type="OrthoDB" id="608866at2759"/>
<dbReference type="RefSeq" id="XP_067067224.1">
    <property type="nucleotide sequence ID" value="XM_067212014.1"/>
</dbReference>
<dbReference type="GO" id="GO:0003677">
    <property type="term" value="F:DNA binding"/>
    <property type="evidence" value="ECO:0007669"/>
    <property type="project" value="UniProtKB-KW"/>
</dbReference>
<dbReference type="GeneID" id="92365965"/>
<keyword evidence="1" id="KW-0539">Nucleus</keyword>